<dbReference type="Proteomes" id="UP000051574">
    <property type="component" value="Unassembled WGS sequence"/>
</dbReference>
<evidence type="ECO:0000256" key="1">
    <source>
        <dbReference type="ARBA" id="ARBA00022723"/>
    </source>
</evidence>
<dbReference type="OrthoDB" id="6145499at2759"/>
<dbReference type="Gene3D" id="3.30.160.60">
    <property type="entry name" value="Classic Zinc Finger"/>
    <property type="match status" value="6"/>
</dbReference>
<evidence type="ECO:0000313" key="9">
    <source>
        <dbReference type="Proteomes" id="UP000051574"/>
    </source>
</evidence>
<dbReference type="GO" id="GO:0005634">
    <property type="term" value="C:nucleus"/>
    <property type="evidence" value="ECO:0007669"/>
    <property type="project" value="TreeGrafter"/>
</dbReference>
<evidence type="ECO:0000259" key="7">
    <source>
        <dbReference type="PROSITE" id="PS50157"/>
    </source>
</evidence>
<dbReference type="SUPFAM" id="SSF57667">
    <property type="entry name" value="beta-beta-alpha zinc fingers"/>
    <property type="match status" value="4"/>
</dbReference>
<proteinExistence type="predicted"/>
<evidence type="ECO:0000256" key="5">
    <source>
        <dbReference type="PROSITE-ProRule" id="PRU00042"/>
    </source>
</evidence>
<dbReference type="PROSITE" id="PS50157">
    <property type="entry name" value="ZINC_FINGER_C2H2_2"/>
    <property type="match status" value="6"/>
</dbReference>
<dbReference type="AlphaFoldDB" id="A0A0T6AZZ6"/>
<feature type="domain" description="C2H2-type" evidence="7">
    <location>
        <begin position="274"/>
        <end position="307"/>
    </location>
</feature>
<feature type="region of interest" description="Disordered" evidence="6">
    <location>
        <begin position="297"/>
        <end position="320"/>
    </location>
</feature>
<dbReference type="SMART" id="SM00355">
    <property type="entry name" value="ZnF_C2H2"/>
    <property type="match status" value="6"/>
</dbReference>
<evidence type="ECO:0000256" key="6">
    <source>
        <dbReference type="SAM" id="MobiDB-lite"/>
    </source>
</evidence>
<keyword evidence="3 5" id="KW-0863">Zinc-finger</keyword>
<evidence type="ECO:0000313" key="8">
    <source>
        <dbReference type="EMBL" id="KRT80657.1"/>
    </source>
</evidence>
<feature type="domain" description="C2H2-type" evidence="7">
    <location>
        <begin position="155"/>
        <end position="184"/>
    </location>
</feature>
<dbReference type="FunFam" id="3.30.160.60:FF:000370">
    <property type="entry name" value="Metal regulatory transcription factor 1"/>
    <property type="match status" value="1"/>
</dbReference>
<dbReference type="InterPro" id="IPR036236">
    <property type="entry name" value="Znf_C2H2_sf"/>
</dbReference>
<protein>
    <submittedName>
        <fullName evidence="8">Zinc finger protein</fullName>
    </submittedName>
</protein>
<sequence length="825" mass="92714">MESRQVKNEAEVCDDNFENVVSHDLQDCLDESFDMCFNRVYEQLPVINYSNISDETERPENTTYIGKLQGHDENAGYIYHTISPDEIYMHINPGLSGDMPEEPSHATITIHSTNPDTKETLVNRFHCDYDGCTRTYSTVGNLRTHMKTHKGEYRFKCAEPNCGKAFLTSYSLKIHIRVHTKVKPFECTHEGCEKAFNTLYRLRAHERLHNGRTFNCESDGCMKFFTTLSDLKKHIRTHTRERPYKCEEDGCGKAFTASHHLKTHRRTHSGERPYACAESDCSKAFSTPHSLKSHIKTHLKSHDKDKSDGKVDAHTNIDKQGTESEWSISAIKNEIDAEDFKIDDKIRATTSESPSLDKDVSFQNSAEMKWESIGNVFNNNNDVEESSEDYNGLHDTSKEMNDMLGYGDIESDNLPIVFKNTFDAISPDTPVNNNYIVENANYIGEGIPDRPKYAAVETDPSTTYEIVSGLKNYATVNTADPIPTQLSYNIGTENIENGKDGETLNDTQMALEENSIITEIENAAIDLLNMERNNLTEPSVNSFDVEMFGNEQAELIANTYEPKNNKSPNVKIISVQDISPSDTQDILNKQVYIPEAMQMSLACEEEMPSTWVDVMNVMNMSPVYEQLSMTENPVNALPTTVQSYIDLETPQTTLEDSQPSPNYYLENPDYFQEKGSNMNNVLKDLTADADICKCVDCKCDPYDSCHGCNQISDSDKKLPKNPSSSNKSCTNNNLSIAKQTNSSCCPSKSCNCCTKSCNCSLDKQEKPIVQQHTSNCAKNGGDCCVVVCLKSLDHLRQMLTIANGCFNFQNLNIGCVKSDLCAIKK</sequence>
<dbReference type="PANTHER" id="PTHR46179:SF25">
    <property type="entry name" value="METAL RESPONSE ELEMENT-BINDING TRANSCRIPTION FACTOR-1, ISOFORM C"/>
    <property type="match status" value="1"/>
</dbReference>
<keyword evidence="2" id="KW-0677">Repeat</keyword>
<dbReference type="PROSITE" id="PS00028">
    <property type="entry name" value="ZINC_FINGER_C2H2_1"/>
    <property type="match status" value="6"/>
</dbReference>
<dbReference type="InterPro" id="IPR013087">
    <property type="entry name" value="Znf_C2H2_type"/>
</dbReference>
<feature type="compositionally biased region" description="Basic and acidic residues" evidence="6">
    <location>
        <begin position="300"/>
        <end position="320"/>
    </location>
</feature>
<gene>
    <name evidence="8" type="ORF">AMK59_6281</name>
</gene>
<accession>A0A0T6AZZ6</accession>
<feature type="domain" description="C2H2-type" evidence="7">
    <location>
        <begin position="125"/>
        <end position="154"/>
    </location>
</feature>
<evidence type="ECO:0000256" key="2">
    <source>
        <dbReference type="ARBA" id="ARBA00022737"/>
    </source>
</evidence>
<dbReference type="EMBL" id="LJIG01016419">
    <property type="protein sequence ID" value="KRT80657.1"/>
    <property type="molecule type" value="Genomic_DNA"/>
</dbReference>
<feature type="domain" description="C2H2-type" evidence="7">
    <location>
        <begin position="185"/>
        <end position="214"/>
    </location>
</feature>
<evidence type="ECO:0000256" key="3">
    <source>
        <dbReference type="ARBA" id="ARBA00022771"/>
    </source>
</evidence>
<dbReference type="GO" id="GO:0006357">
    <property type="term" value="P:regulation of transcription by RNA polymerase II"/>
    <property type="evidence" value="ECO:0007669"/>
    <property type="project" value="TreeGrafter"/>
</dbReference>
<reference evidence="8 9" key="1">
    <citation type="submission" date="2015-09" db="EMBL/GenBank/DDBJ databases">
        <title>Draft genome of the scarab beetle Oryctes borbonicus.</title>
        <authorList>
            <person name="Meyer J.M."/>
            <person name="Markov G.V."/>
            <person name="Baskaran P."/>
            <person name="Herrmann M."/>
            <person name="Sommer R.J."/>
            <person name="Roedelsperger C."/>
        </authorList>
    </citation>
    <scope>NUCLEOTIDE SEQUENCE [LARGE SCALE GENOMIC DNA]</scope>
    <source>
        <strain evidence="8">OB123</strain>
        <tissue evidence="8">Whole animal</tissue>
    </source>
</reference>
<dbReference type="FunFam" id="3.30.160.60:FF:000397">
    <property type="entry name" value="Metal regulatory transcription factor 1"/>
    <property type="match status" value="1"/>
</dbReference>
<comment type="caution">
    <text evidence="8">The sequence shown here is derived from an EMBL/GenBank/DDBJ whole genome shotgun (WGS) entry which is preliminary data.</text>
</comment>
<keyword evidence="1" id="KW-0479">Metal-binding</keyword>
<dbReference type="FunFam" id="3.30.160.60:FF:000072">
    <property type="entry name" value="zinc finger protein 143 isoform X1"/>
    <property type="match status" value="3"/>
</dbReference>
<dbReference type="InterPro" id="IPR051061">
    <property type="entry name" value="Zinc_finger_trans_reg"/>
</dbReference>
<name>A0A0T6AZZ6_9SCAR</name>
<dbReference type="GO" id="GO:0008270">
    <property type="term" value="F:zinc ion binding"/>
    <property type="evidence" value="ECO:0007669"/>
    <property type="project" value="UniProtKB-KW"/>
</dbReference>
<dbReference type="Pfam" id="PF00096">
    <property type="entry name" value="zf-C2H2"/>
    <property type="match status" value="5"/>
</dbReference>
<keyword evidence="9" id="KW-1185">Reference proteome</keyword>
<keyword evidence="4" id="KW-0862">Zinc</keyword>
<feature type="domain" description="C2H2-type" evidence="7">
    <location>
        <begin position="214"/>
        <end position="243"/>
    </location>
</feature>
<dbReference type="FunFam" id="3.30.160.60:FF:000349">
    <property type="entry name" value="metal regulatory transcription factor 1"/>
    <property type="match status" value="1"/>
</dbReference>
<evidence type="ECO:0000256" key="4">
    <source>
        <dbReference type="ARBA" id="ARBA00022833"/>
    </source>
</evidence>
<dbReference type="PANTHER" id="PTHR46179">
    <property type="entry name" value="ZINC FINGER PROTEIN"/>
    <property type="match status" value="1"/>
</dbReference>
<feature type="domain" description="C2H2-type" evidence="7">
    <location>
        <begin position="244"/>
        <end position="273"/>
    </location>
</feature>
<organism evidence="8 9">
    <name type="scientific">Oryctes borbonicus</name>
    <dbReference type="NCBI Taxonomy" id="1629725"/>
    <lineage>
        <taxon>Eukaryota</taxon>
        <taxon>Metazoa</taxon>
        <taxon>Ecdysozoa</taxon>
        <taxon>Arthropoda</taxon>
        <taxon>Hexapoda</taxon>
        <taxon>Insecta</taxon>
        <taxon>Pterygota</taxon>
        <taxon>Neoptera</taxon>
        <taxon>Endopterygota</taxon>
        <taxon>Coleoptera</taxon>
        <taxon>Polyphaga</taxon>
        <taxon>Scarabaeiformia</taxon>
        <taxon>Scarabaeidae</taxon>
        <taxon>Dynastinae</taxon>
        <taxon>Oryctes</taxon>
    </lineage>
</organism>